<evidence type="ECO:0000313" key="2">
    <source>
        <dbReference type="Proteomes" id="UP000683511"/>
    </source>
</evidence>
<dbReference type="EMBL" id="CP021056">
    <property type="protein sequence ID" value="QXE23103.1"/>
    <property type="molecule type" value="Genomic_DNA"/>
</dbReference>
<sequence length="42" mass="5209">MPIYLNYRPRNHSMNQGLEAWYLFLLMRLIANKESQRQEYGY</sequence>
<gene>
    <name evidence="1" type="ORF">B6N60_01792</name>
</gene>
<dbReference type="KEGG" id="rsin:B6N60_01792"/>
<keyword evidence="2" id="KW-1185">Reference proteome</keyword>
<dbReference type="AlphaFoldDB" id="A0A975T6H8"/>
<dbReference type="Proteomes" id="UP000683511">
    <property type="component" value="Chromosome"/>
</dbReference>
<protein>
    <submittedName>
        <fullName evidence="1">Uncharacterized protein</fullName>
    </submittedName>
</protein>
<name>A0A975T6H8_9NOST</name>
<accession>A0A975T6H8</accession>
<evidence type="ECO:0000313" key="1">
    <source>
        <dbReference type="EMBL" id="QXE23103.1"/>
    </source>
</evidence>
<proteinExistence type="predicted"/>
<organism evidence="1 2">
    <name type="scientific">Richelia sinica FACHB-800</name>
    <dbReference type="NCBI Taxonomy" id="1357546"/>
    <lineage>
        <taxon>Bacteria</taxon>
        <taxon>Bacillati</taxon>
        <taxon>Cyanobacteriota</taxon>
        <taxon>Cyanophyceae</taxon>
        <taxon>Nostocales</taxon>
        <taxon>Nostocaceae</taxon>
        <taxon>Richelia</taxon>
    </lineage>
</organism>
<reference evidence="1" key="1">
    <citation type="submission" date="2017-04" db="EMBL/GenBank/DDBJ databases">
        <title>Genome deletions in a multicellular cyanobacterial endosymbiont for morphological adaptation in marine diatoms.</title>
        <authorList>
            <person name="Wang Y."/>
            <person name="Gao H."/>
            <person name="Li R."/>
            <person name="Xu X."/>
        </authorList>
    </citation>
    <scope>NUCLEOTIDE SEQUENCE</scope>
    <source>
        <strain evidence="1">FACHB 800</strain>
    </source>
</reference>